<dbReference type="AlphaFoldDB" id="A0A6J8F218"/>
<dbReference type="GO" id="GO:0043066">
    <property type="term" value="P:negative regulation of apoptotic process"/>
    <property type="evidence" value="ECO:0007669"/>
    <property type="project" value="TreeGrafter"/>
</dbReference>
<dbReference type="Proteomes" id="UP000507470">
    <property type="component" value="Unassembled WGS sequence"/>
</dbReference>
<sequence>MRLLQYSSPLERQASYINWPVHSRFSRNQLVQAGFTYTGTEHIVRCFTCDYTASANSWIPPENPSEAHARCSPECSFVLGIKMCPTFNTSWINKYSFTDSPIHTDSIVPVTDTSPTYRFTDESLQRLQYPQFENVMSRIQSYTNVSKQRPKLLAEAGYFYTGEADIVRCFCCGIGLAEWNHQDEPWVQHAKHSFKCSFLIREKGVDYVNDQQTRWKKIYNPKHPALEDKDSRLKTFAGVWRTDIEQTPEILVDAGFFYTGEEDVVRCHYCDGGLRHWDPGEIPWEEHARWFPFWIFLIKMKGREYIEDIKRKTEEGQRPESTVSTVSQLPCLPAAHRIYLKEVEEEKDLQKIKETNRQLKEKMKCIRCRTNDICMLFVNCGHRKTCEECADLMDFCPFCDTRIKKRLKTFLS</sequence>
<dbReference type="GO" id="GO:0005634">
    <property type="term" value="C:nucleus"/>
    <property type="evidence" value="ECO:0007669"/>
    <property type="project" value="TreeGrafter"/>
</dbReference>
<dbReference type="GO" id="GO:0043027">
    <property type="term" value="F:cysteine-type endopeptidase inhibitor activity involved in apoptotic process"/>
    <property type="evidence" value="ECO:0007669"/>
    <property type="project" value="TreeGrafter"/>
</dbReference>
<evidence type="ECO:0000313" key="3">
    <source>
        <dbReference type="Proteomes" id="UP000507470"/>
    </source>
</evidence>
<dbReference type="Pfam" id="PF13920">
    <property type="entry name" value="zf-C3HC4_3"/>
    <property type="match status" value="1"/>
</dbReference>
<dbReference type="OrthoDB" id="6128279at2759"/>
<organism evidence="2 3">
    <name type="scientific">Mytilus coruscus</name>
    <name type="common">Sea mussel</name>
    <dbReference type="NCBI Taxonomy" id="42192"/>
    <lineage>
        <taxon>Eukaryota</taxon>
        <taxon>Metazoa</taxon>
        <taxon>Spiralia</taxon>
        <taxon>Lophotrochozoa</taxon>
        <taxon>Mollusca</taxon>
        <taxon>Bivalvia</taxon>
        <taxon>Autobranchia</taxon>
        <taxon>Pteriomorphia</taxon>
        <taxon>Mytilida</taxon>
        <taxon>Mytiloidea</taxon>
        <taxon>Mytilidae</taxon>
        <taxon>Mytilinae</taxon>
        <taxon>Mytilus</taxon>
    </lineage>
</organism>
<dbReference type="SMART" id="SM00238">
    <property type="entry name" value="BIR"/>
    <property type="match status" value="3"/>
</dbReference>
<dbReference type="CDD" id="cd00022">
    <property type="entry name" value="BIR"/>
    <property type="match status" value="2"/>
</dbReference>
<reference evidence="2 3" key="1">
    <citation type="submission" date="2020-06" db="EMBL/GenBank/DDBJ databases">
        <authorList>
            <person name="Li R."/>
            <person name="Bekaert M."/>
        </authorList>
    </citation>
    <scope>NUCLEOTIDE SEQUENCE [LARGE SCALE GENOMIC DNA]</scope>
    <source>
        <strain evidence="3">wild</strain>
    </source>
</reference>
<gene>
    <name evidence="2" type="ORF">MCOR_58432</name>
</gene>
<dbReference type="PANTHER" id="PTHR10044:SF139">
    <property type="entry name" value="DEATH-ASSOCIATED INHIBITOR OF APOPTOSIS 2"/>
    <property type="match status" value="1"/>
</dbReference>
<evidence type="ECO:0000313" key="2">
    <source>
        <dbReference type="EMBL" id="CAC5426750.1"/>
    </source>
</evidence>
<dbReference type="InterPro" id="IPR001370">
    <property type="entry name" value="BIR_rpt"/>
</dbReference>
<name>A0A6J8F218_MYTCO</name>
<keyword evidence="1" id="KW-0175">Coiled coil</keyword>
<dbReference type="EC" id="2.3.2.27" evidence="2"/>
<dbReference type="Gene3D" id="1.10.1170.10">
    <property type="entry name" value="Inhibitor Of Apoptosis Protein (2mihbC-IAP-1), Chain A"/>
    <property type="match status" value="3"/>
</dbReference>
<keyword evidence="3" id="KW-1185">Reference proteome</keyword>
<dbReference type="GO" id="GO:0005737">
    <property type="term" value="C:cytoplasm"/>
    <property type="evidence" value="ECO:0007669"/>
    <property type="project" value="TreeGrafter"/>
</dbReference>
<keyword evidence="2" id="KW-0012">Acyltransferase</keyword>
<dbReference type="GO" id="GO:0031398">
    <property type="term" value="P:positive regulation of protein ubiquitination"/>
    <property type="evidence" value="ECO:0007669"/>
    <property type="project" value="TreeGrafter"/>
</dbReference>
<protein>
    <submittedName>
        <fullName evidence="2">XIAP</fullName>
        <ecNumber evidence="2">2.3.2.27</ecNumber>
    </submittedName>
</protein>
<dbReference type="Pfam" id="PF00653">
    <property type="entry name" value="BIR"/>
    <property type="match status" value="3"/>
</dbReference>
<keyword evidence="2" id="KW-0808">Transferase</keyword>
<dbReference type="SUPFAM" id="SSF57924">
    <property type="entry name" value="Inhibitor of apoptosis (IAP) repeat"/>
    <property type="match status" value="3"/>
</dbReference>
<evidence type="ECO:0000256" key="1">
    <source>
        <dbReference type="SAM" id="Coils"/>
    </source>
</evidence>
<dbReference type="EMBL" id="CACVKT020010453">
    <property type="protein sequence ID" value="CAC5426750.1"/>
    <property type="molecule type" value="Genomic_DNA"/>
</dbReference>
<feature type="coiled-coil region" evidence="1">
    <location>
        <begin position="342"/>
        <end position="369"/>
    </location>
</feature>
<dbReference type="GO" id="GO:0061630">
    <property type="term" value="F:ubiquitin protein ligase activity"/>
    <property type="evidence" value="ECO:0007669"/>
    <property type="project" value="UniProtKB-EC"/>
</dbReference>
<dbReference type="InterPro" id="IPR050784">
    <property type="entry name" value="IAP"/>
</dbReference>
<dbReference type="PANTHER" id="PTHR10044">
    <property type="entry name" value="INHIBITOR OF APOPTOSIS"/>
    <property type="match status" value="1"/>
</dbReference>
<proteinExistence type="predicted"/>
<dbReference type="InterPro" id="IPR013083">
    <property type="entry name" value="Znf_RING/FYVE/PHD"/>
</dbReference>
<accession>A0A6J8F218</accession>
<dbReference type="PROSITE" id="PS50143">
    <property type="entry name" value="BIR_REPEAT_2"/>
    <property type="match status" value="3"/>
</dbReference>
<dbReference type="GO" id="GO:0051726">
    <property type="term" value="P:regulation of cell cycle"/>
    <property type="evidence" value="ECO:0007669"/>
    <property type="project" value="TreeGrafter"/>
</dbReference>
<dbReference type="Gene3D" id="3.30.40.10">
    <property type="entry name" value="Zinc/RING finger domain, C3HC4 (zinc finger)"/>
    <property type="match status" value="1"/>
</dbReference>